<dbReference type="PRINTS" id="PR00035">
    <property type="entry name" value="HTHGNTR"/>
</dbReference>
<dbReference type="RefSeq" id="WP_213216185.1">
    <property type="nucleotide sequence ID" value="NZ_QTKU01000002.1"/>
</dbReference>
<dbReference type="PANTHER" id="PTHR43537">
    <property type="entry name" value="TRANSCRIPTIONAL REGULATOR, GNTR FAMILY"/>
    <property type="match status" value="1"/>
</dbReference>
<sequence>MARTDDRFRLAFNRLLDICGRWDVGDQLPSEVVLASEMGVSRTVVRASLQRLSDEGLITWQGRSKTVVRKPLSADRLEIRDEMVSVAELERRFLEWVLRFDVPAGTALNVAQLSRQFNVPAHILQEFLAGLSRFGLVERGSKGGWLLLGFTSEFAIELSDFRAVLELNAVRNLVDLPDDHEIWSQLSALKDEHLRLLSEIETRFHDFSKLDEKFHTAINSVVKNRFVLESQKVISLIFHYHYMWDKTHEMQRNAAAIREHLDWIEAMESRDVERAEAAALRHLRTSKQTLLSSLRDHQLV</sequence>
<reference evidence="5" key="1">
    <citation type="submission" date="2018-08" db="EMBL/GenBank/DDBJ databases">
        <authorList>
            <person name="Jin W."/>
            <person name="Wang H."/>
            <person name="Yang Y."/>
            <person name="Li M."/>
            <person name="Liu J."/>
        </authorList>
    </citation>
    <scope>NUCLEOTIDE SEQUENCE</scope>
    <source>
        <strain evidence="5">AESS21</strain>
    </source>
</reference>
<dbReference type="AlphaFoldDB" id="A0A944GTP8"/>
<dbReference type="CDD" id="cd07377">
    <property type="entry name" value="WHTH_GntR"/>
    <property type="match status" value="1"/>
</dbReference>
<dbReference type="SMART" id="SM00895">
    <property type="entry name" value="FCD"/>
    <property type="match status" value="1"/>
</dbReference>
<dbReference type="Pfam" id="PF07729">
    <property type="entry name" value="FCD"/>
    <property type="match status" value="1"/>
</dbReference>
<comment type="caution">
    <text evidence="5">The sequence shown here is derived from an EMBL/GenBank/DDBJ whole genome shotgun (WGS) entry which is preliminary data.</text>
</comment>
<dbReference type="SMART" id="SM00345">
    <property type="entry name" value="HTH_GNTR"/>
    <property type="match status" value="2"/>
</dbReference>
<dbReference type="InterPro" id="IPR000524">
    <property type="entry name" value="Tscrpt_reg_HTH_GntR"/>
</dbReference>
<feature type="domain" description="HTH gntR-type" evidence="4">
    <location>
        <begin position="3"/>
        <end position="71"/>
    </location>
</feature>
<dbReference type="Proteomes" id="UP000705379">
    <property type="component" value="Unassembled WGS sequence"/>
</dbReference>
<name>A0A944GTP8_9HYPH</name>
<dbReference type="Gene3D" id="1.10.10.10">
    <property type="entry name" value="Winged helix-like DNA-binding domain superfamily/Winged helix DNA-binding domain"/>
    <property type="match status" value="1"/>
</dbReference>
<dbReference type="EMBL" id="QTKU01000002">
    <property type="protein sequence ID" value="MBS8260695.1"/>
    <property type="molecule type" value="Genomic_DNA"/>
</dbReference>
<keyword evidence="1" id="KW-0805">Transcription regulation</keyword>
<evidence type="ECO:0000256" key="2">
    <source>
        <dbReference type="ARBA" id="ARBA00023125"/>
    </source>
</evidence>
<dbReference type="SUPFAM" id="SSF46785">
    <property type="entry name" value="Winged helix' DNA-binding domain"/>
    <property type="match status" value="1"/>
</dbReference>
<keyword evidence="3" id="KW-0804">Transcription</keyword>
<dbReference type="SUPFAM" id="SSF48008">
    <property type="entry name" value="GntR ligand-binding domain-like"/>
    <property type="match status" value="1"/>
</dbReference>
<dbReference type="InterPro" id="IPR008920">
    <property type="entry name" value="TF_FadR/GntR_C"/>
</dbReference>
<dbReference type="InterPro" id="IPR036388">
    <property type="entry name" value="WH-like_DNA-bd_sf"/>
</dbReference>
<evidence type="ECO:0000259" key="4">
    <source>
        <dbReference type="PROSITE" id="PS50949"/>
    </source>
</evidence>
<dbReference type="Gene3D" id="1.20.120.530">
    <property type="entry name" value="GntR ligand-binding domain-like"/>
    <property type="match status" value="1"/>
</dbReference>
<keyword evidence="2" id="KW-0238">DNA-binding</keyword>
<protein>
    <submittedName>
        <fullName evidence="5">GntR family transcriptional regulator</fullName>
    </submittedName>
</protein>
<evidence type="ECO:0000313" key="5">
    <source>
        <dbReference type="EMBL" id="MBS8260695.1"/>
    </source>
</evidence>
<dbReference type="PROSITE" id="PS50949">
    <property type="entry name" value="HTH_GNTR"/>
    <property type="match status" value="1"/>
</dbReference>
<gene>
    <name evidence="5" type="ORF">DYI23_10735</name>
</gene>
<organism evidence="5 6">
    <name type="scientific">Roseibium polysiphoniae</name>
    <dbReference type="NCBI Taxonomy" id="2571221"/>
    <lineage>
        <taxon>Bacteria</taxon>
        <taxon>Pseudomonadati</taxon>
        <taxon>Pseudomonadota</taxon>
        <taxon>Alphaproteobacteria</taxon>
        <taxon>Hyphomicrobiales</taxon>
        <taxon>Stappiaceae</taxon>
        <taxon>Roseibium</taxon>
    </lineage>
</organism>
<dbReference type="GO" id="GO:0003677">
    <property type="term" value="F:DNA binding"/>
    <property type="evidence" value="ECO:0007669"/>
    <property type="project" value="UniProtKB-KW"/>
</dbReference>
<evidence type="ECO:0000256" key="3">
    <source>
        <dbReference type="ARBA" id="ARBA00023163"/>
    </source>
</evidence>
<reference evidence="5" key="2">
    <citation type="journal article" date="2021" name="Microorganisms">
        <title>Bacterial Dimethylsulfoniopropionate Biosynthesis in the East China Sea.</title>
        <authorList>
            <person name="Liu J."/>
            <person name="Zhang Y."/>
            <person name="Liu J."/>
            <person name="Zhong H."/>
            <person name="Williams B.T."/>
            <person name="Zheng Y."/>
            <person name="Curson A.R.J."/>
            <person name="Sun C."/>
            <person name="Sun H."/>
            <person name="Song D."/>
            <person name="Wagner Mackenzie B."/>
            <person name="Bermejo Martinez A."/>
            <person name="Todd J.D."/>
            <person name="Zhang X.H."/>
        </authorList>
    </citation>
    <scope>NUCLEOTIDE SEQUENCE</scope>
    <source>
        <strain evidence="5">AESS21</strain>
    </source>
</reference>
<evidence type="ECO:0000313" key="6">
    <source>
        <dbReference type="Proteomes" id="UP000705379"/>
    </source>
</evidence>
<dbReference type="PANTHER" id="PTHR43537:SF51">
    <property type="entry name" value="HTH-TYPE TRANSCRIPTIONAL REGULATOR LGOR-RELATED"/>
    <property type="match status" value="1"/>
</dbReference>
<dbReference type="GO" id="GO:0003700">
    <property type="term" value="F:DNA-binding transcription factor activity"/>
    <property type="evidence" value="ECO:0007669"/>
    <property type="project" value="InterPro"/>
</dbReference>
<proteinExistence type="predicted"/>
<dbReference type="InterPro" id="IPR011711">
    <property type="entry name" value="GntR_C"/>
</dbReference>
<accession>A0A944GTP8</accession>
<dbReference type="InterPro" id="IPR036390">
    <property type="entry name" value="WH_DNA-bd_sf"/>
</dbReference>
<evidence type="ECO:0000256" key="1">
    <source>
        <dbReference type="ARBA" id="ARBA00023015"/>
    </source>
</evidence>
<dbReference type="Pfam" id="PF00392">
    <property type="entry name" value="GntR"/>
    <property type="match status" value="1"/>
</dbReference>